<dbReference type="CDD" id="cd14473">
    <property type="entry name" value="FERM_B-lobe"/>
    <property type="match status" value="1"/>
</dbReference>
<evidence type="ECO:0000313" key="2">
    <source>
        <dbReference type="EnsemblMetazoa" id="CLYHEMP019168.1"/>
    </source>
</evidence>
<dbReference type="Pfam" id="PF09379">
    <property type="entry name" value="FERM_N"/>
    <property type="match status" value="1"/>
</dbReference>
<dbReference type="PRINTS" id="PR00935">
    <property type="entry name" value="BAND41"/>
</dbReference>
<dbReference type="Gene3D" id="2.30.29.30">
    <property type="entry name" value="Pleckstrin-homology domain (PH domain)/Phosphotyrosine-binding domain (PTB)"/>
    <property type="match status" value="1"/>
</dbReference>
<dbReference type="SUPFAM" id="SSF47031">
    <property type="entry name" value="Second domain of FERM"/>
    <property type="match status" value="1"/>
</dbReference>
<dbReference type="EnsemblMetazoa" id="CLYHEMT019168.1">
    <property type="protein sequence ID" value="CLYHEMP019168.1"/>
    <property type="gene ID" value="CLYHEMG019168"/>
</dbReference>
<dbReference type="InterPro" id="IPR029071">
    <property type="entry name" value="Ubiquitin-like_domsf"/>
</dbReference>
<dbReference type="InterPro" id="IPR014352">
    <property type="entry name" value="FERM/acyl-CoA-bd_prot_sf"/>
</dbReference>
<dbReference type="InterPro" id="IPR000299">
    <property type="entry name" value="FERM_domain"/>
</dbReference>
<dbReference type="InterPro" id="IPR019749">
    <property type="entry name" value="Band_41_domain"/>
</dbReference>
<dbReference type="PANTHER" id="PTHR23280:SF21">
    <property type="entry name" value="PROTEIN 4.1 HOMOLOG"/>
    <property type="match status" value="1"/>
</dbReference>
<dbReference type="OrthoDB" id="6589456at2759"/>
<evidence type="ECO:0000259" key="1">
    <source>
        <dbReference type="PROSITE" id="PS50057"/>
    </source>
</evidence>
<evidence type="ECO:0000313" key="3">
    <source>
        <dbReference type="Proteomes" id="UP000594262"/>
    </source>
</evidence>
<dbReference type="AlphaFoldDB" id="A0A7M5XAH4"/>
<keyword evidence="3" id="KW-1185">Reference proteome</keyword>
<dbReference type="PANTHER" id="PTHR23280">
    <property type="entry name" value="4.1 G PROTEIN"/>
    <property type="match status" value="1"/>
</dbReference>
<dbReference type="InterPro" id="IPR018979">
    <property type="entry name" value="FERM_N"/>
</dbReference>
<dbReference type="Gene3D" id="3.10.20.90">
    <property type="entry name" value="Phosphatidylinositol 3-kinase Catalytic Subunit, Chain A, domain 1"/>
    <property type="match status" value="1"/>
</dbReference>
<dbReference type="SUPFAM" id="SSF50729">
    <property type="entry name" value="PH domain-like"/>
    <property type="match status" value="1"/>
</dbReference>
<name>A0A7M5XAH4_9CNID</name>
<dbReference type="InterPro" id="IPR018980">
    <property type="entry name" value="FERM_PH-like_C"/>
</dbReference>
<dbReference type="GeneID" id="136801299"/>
<dbReference type="InterPro" id="IPR011993">
    <property type="entry name" value="PH-like_dom_sf"/>
</dbReference>
<dbReference type="GO" id="GO:0005856">
    <property type="term" value="C:cytoskeleton"/>
    <property type="evidence" value="ECO:0007669"/>
    <property type="project" value="TreeGrafter"/>
</dbReference>
<dbReference type="SMART" id="SM00295">
    <property type="entry name" value="B41"/>
    <property type="match status" value="1"/>
</dbReference>
<dbReference type="SUPFAM" id="SSF54236">
    <property type="entry name" value="Ubiquitin-like"/>
    <property type="match status" value="1"/>
</dbReference>
<dbReference type="GO" id="GO:0031032">
    <property type="term" value="P:actomyosin structure organization"/>
    <property type="evidence" value="ECO:0007669"/>
    <property type="project" value="TreeGrafter"/>
</dbReference>
<reference evidence="2" key="1">
    <citation type="submission" date="2021-01" db="UniProtKB">
        <authorList>
            <consortium name="EnsemblMetazoa"/>
        </authorList>
    </citation>
    <scope>IDENTIFICATION</scope>
</reference>
<dbReference type="Proteomes" id="UP000594262">
    <property type="component" value="Unplaced"/>
</dbReference>
<dbReference type="InterPro" id="IPR019748">
    <property type="entry name" value="FERM_central"/>
</dbReference>
<accession>A0A7M5XAH4</accession>
<dbReference type="InterPro" id="IPR035963">
    <property type="entry name" value="FERM_2"/>
</dbReference>
<dbReference type="Pfam" id="PF09380">
    <property type="entry name" value="FERM_C"/>
    <property type="match status" value="1"/>
</dbReference>
<proteinExistence type="predicted"/>
<protein>
    <recommendedName>
        <fullName evidence="1">FERM domain-containing protein</fullName>
    </recommendedName>
</protein>
<dbReference type="CDD" id="cd01765">
    <property type="entry name" value="FERM_F0_F1"/>
    <property type="match status" value="1"/>
</dbReference>
<feature type="domain" description="FERM" evidence="1">
    <location>
        <begin position="16"/>
        <end position="300"/>
    </location>
</feature>
<dbReference type="RefSeq" id="XP_066914034.1">
    <property type="nucleotide sequence ID" value="XM_067057933.1"/>
</dbReference>
<organism evidence="2 3">
    <name type="scientific">Clytia hemisphaerica</name>
    <dbReference type="NCBI Taxonomy" id="252671"/>
    <lineage>
        <taxon>Eukaryota</taxon>
        <taxon>Metazoa</taxon>
        <taxon>Cnidaria</taxon>
        <taxon>Hydrozoa</taxon>
        <taxon>Hydroidolina</taxon>
        <taxon>Leptothecata</taxon>
        <taxon>Obeliida</taxon>
        <taxon>Clytiidae</taxon>
        <taxon>Clytia</taxon>
    </lineage>
</organism>
<dbReference type="Gene3D" id="1.20.80.10">
    <property type="match status" value="1"/>
</dbReference>
<dbReference type="SMART" id="SM01196">
    <property type="entry name" value="FERM_C"/>
    <property type="match status" value="1"/>
</dbReference>
<dbReference type="PROSITE" id="PS50057">
    <property type="entry name" value="FERM_3"/>
    <property type="match status" value="1"/>
</dbReference>
<dbReference type="Pfam" id="PF00373">
    <property type="entry name" value="FERM_M"/>
    <property type="match status" value="1"/>
</dbReference>
<sequence length="443" mass="51548">MQRAVNTVQSIGINYKVIQIELLDDSDLSRNIFKKTKTKEILENVFQIIDIIEKEYFGLYFKNLQTDERMWLKPSGTVWSQIVKVMEPPYQLYFGVKYFPFDPLSLQEDVTLYMMYLQLRRDIKDGRCICSDHERAEMLAHILQAEAGDHGPSSVHKYRHFFVNLQQTTPELERAVLDIYTHMGGMDPPTCEMKLMEKALTVTYYSQEIYHVRSDAQPGLKRLTLTLGPIGIGLYQNSVKLDIFNWMEIWNVGYINSIFWFRVMRDGEKSKHKFHFNNNKTCEHVWKAFRDFFNFYIQERKVDPKLMWGRQPPKVQRLTLLSDVHTPAMRHANVVPKISRDNFSSLIVDPGNYGNPIMADPYANGNKIQLSKQDSGPKLVFTSDKTLTGSGRGLQQQPDQQEARNGNLQNMFRPHDEAMFTVPKQGEQPHHEHEHQGPQTAVL</sequence>